<gene>
    <name evidence="2" type="ORF">DFR29_12087</name>
</gene>
<protein>
    <submittedName>
        <fullName evidence="2">Uncharacterized protein</fullName>
    </submittedName>
</protein>
<dbReference type="EMBL" id="SNZH01000020">
    <property type="protein sequence ID" value="TDR38586.1"/>
    <property type="molecule type" value="Genomic_DNA"/>
</dbReference>
<evidence type="ECO:0000313" key="2">
    <source>
        <dbReference type="EMBL" id="TDR38586.1"/>
    </source>
</evidence>
<organism evidence="2 3">
    <name type="scientific">Tahibacter aquaticus</name>
    <dbReference type="NCBI Taxonomy" id="520092"/>
    <lineage>
        <taxon>Bacteria</taxon>
        <taxon>Pseudomonadati</taxon>
        <taxon>Pseudomonadota</taxon>
        <taxon>Gammaproteobacteria</taxon>
        <taxon>Lysobacterales</taxon>
        <taxon>Rhodanobacteraceae</taxon>
        <taxon>Tahibacter</taxon>
    </lineage>
</organism>
<proteinExistence type="predicted"/>
<evidence type="ECO:0000256" key="1">
    <source>
        <dbReference type="SAM" id="Phobius"/>
    </source>
</evidence>
<comment type="caution">
    <text evidence="2">The sequence shown here is derived from an EMBL/GenBank/DDBJ whole genome shotgun (WGS) entry which is preliminary data.</text>
</comment>
<accession>A0A4R6YMJ7</accession>
<name>A0A4R6YMJ7_9GAMM</name>
<dbReference type="RefSeq" id="WP_133821398.1">
    <property type="nucleotide sequence ID" value="NZ_SNZH01000020.1"/>
</dbReference>
<keyword evidence="1" id="KW-0472">Membrane</keyword>
<keyword evidence="1" id="KW-1133">Transmembrane helix</keyword>
<sequence length="88" mass="8624">MASTHYRIATAAAVGLSVVGVLAILIAVIQLVVLLINGPDPLTRAAGLNSFWATLMAFGGSVAVGLALIVAGGAGRAIIALTAPKSSA</sequence>
<dbReference type="AlphaFoldDB" id="A0A4R6YMJ7"/>
<keyword evidence="3" id="KW-1185">Reference proteome</keyword>
<dbReference type="Proteomes" id="UP000295293">
    <property type="component" value="Unassembled WGS sequence"/>
</dbReference>
<feature type="transmembrane region" description="Helical" evidence="1">
    <location>
        <begin position="12"/>
        <end position="36"/>
    </location>
</feature>
<keyword evidence="1" id="KW-0812">Transmembrane</keyword>
<reference evidence="2 3" key="1">
    <citation type="submission" date="2019-03" db="EMBL/GenBank/DDBJ databases">
        <title>Genomic Encyclopedia of Type Strains, Phase IV (KMG-IV): sequencing the most valuable type-strain genomes for metagenomic binning, comparative biology and taxonomic classification.</title>
        <authorList>
            <person name="Goeker M."/>
        </authorList>
    </citation>
    <scope>NUCLEOTIDE SEQUENCE [LARGE SCALE GENOMIC DNA]</scope>
    <source>
        <strain evidence="2 3">DSM 21667</strain>
    </source>
</reference>
<feature type="transmembrane region" description="Helical" evidence="1">
    <location>
        <begin position="56"/>
        <end position="79"/>
    </location>
</feature>
<evidence type="ECO:0000313" key="3">
    <source>
        <dbReference type="Proteomes" id="UP000295293"/>
    </source>
</evidence>